<dbReference type="AlphaFoldDB" id="A0A1G9TDW5"/>
<proteinExistence type="predicted"/>
<sequence>MITHKEEISVINFNLSDLGDFQQEDLLYRDETGQDYIYLGIIESS</sequence>
<name>A0A1G9TDW5_9BACI</name>
<evidence type="ECO:0000313" key="1">
    <source>
        <dbReference type="EMBL" id="SDM45886.1"/>
    </source>
</evidence>
<evidence type="ECO:0000313" key="2">
    <source>
        <dbReference type="Proteomes" id="UP000182347"/>
    </source>
</evidence>
<dbReference type="STRING" id="482461.SAMN05216244_2546"/>
<accession>A0A1G9TDW5</accession>
<gene>
    <name evidence="1" type="ORF">SAMN05216244_2546</name>
</gene>
<reference evidence="2" key="1">
    <citation type="submission" date="2016-10" db="EMBL/GenBank/DDBJ databases">
        <authorList>
            <person name="Varghese N."/>
            <person name="Submissions S."/>
        </authorList>
    </citation>
    <scope>NUCLEOTIDE SEQUENCE [LARGE SCALE GENOMIC DNA]</scope>
    <source>
        <strain evidence="2">CGMCC 1.6199</strain>
    </source>
</reference>
<keyword evidence="2" id="KW-1185">Reference proteome</keyword>
<organism evidence="1 2">
    <name type="scientific">Sediminibacillus halophilus</name>
    <dbReference type="NCBI Taxonomy" id="482461"/>
    <lineage>
        <taxon>Bacteria</taxon>
        <taxon>Bacillati</taxon>
        <taxon>Bacillota</taxon>
        <taxon>Bacilli</taxon>
        <taxon>Bacillales</taxon>
        <taxon>Bacillaceae</taxon>
        <taxon>Sediminibacillus</taxon>
    </lineage>
</organism>
<dbReference type="EMBL" id="FNHF01000003">
    <property type="protein sequence ID" value="SDM45886.1"/>
    <property type="molecule type" value="Genomic_DNA"/>
</dbReference>
<dbReference type="Proteomes" id="UP000182347">
    <property type="component" value="Unassembled WGS sequence"/>
</dbReference>
<protein>
    <submittedName>
        <fullName evidence="1">Uncharacterized protein</fullName>
    </submittedName>
</protein>